<evidence type="ECO:0000313" key="2">
    <source>
        <dbReference type="Proteomes" id="UP000494216"/>
    </source>
</evidence>
<dbReference type="AlphaFoldDB" id="A0A8S0WZ27"/>
<evidence type="ECO:0000313" key="1">
    <source>
        <dbReference type="EMBL" id="CAA9889925.1"/>
    </source>
</evidence>
<reference evidence="1 2" key="1">
    <citation type="submission" date="2020-02" db="EMBL/GenBank/DDBJ databases">
        <authorList>
            <person name="Hogendoorn C."/>
        </authorList>
    </citation>
    <scope>NUCLEOTIDE SEQUENCE [LARGE SCALE GENOMIC DNA]</scope>
    <source>
        <strain evidence="1">METHB21</strain>
    </source>
</reference>
<keyword evidence="2" id="KW-1185">Reference proteome</keyword>
<comment type="caution">
    <text evidence="1">The sequence shown here is derived from an EMBL/GenBank/DDBJ whole genome shotgun (WGS) entry which is preliminary data.</text>
</comment>
<name>A0A8S0WZ27_9GAMM</name>
<dbReference type="Proteomes" id="UP000494216">
    <property type="component" value="Unassembled WGS sequence"/>
</dbReference>
<organism evidence="1 2">
    <name type="scientific">Candidatus Methylobacter favarea</name>
    <dbReference type="NCBI Taxonomy" id="2707345"/>
    <lineage>
        <taxon>Bacteria</taxon>
        <taxon>Pseudomonadati</taxon>
        <taxon>Pseudomonadota</taxon>
        <taxon>Gammaproteobacteria</taxon>
        <taxon>Methylococcales</taxon>
        <taxon>Methylococcaceae</taxon>
        <taxon>Methylobacter</taxon>
    </lineage>
</organism>
<gene>
    <name evidence="1" type="ORF">METHB2_150049</name>
</gene>
<proteinExistence type="predicted"/>
<accession>A0A8S0WZ27</accession>
<sequence length="51" mass="5916">MLSIYNTGQFSGIYHHAIVKYLKYIHKERGNRGVGAFIFCGFRRNSVCFKS</sequence>
<dbReference type="EMBL" id="CADCXN010000042">
    <property type="protein sequence ID" value="CAA9889925.1"/>
    <property type="molecule type" value="Genomic_DNA"/>
</dbReference>
<protein>
    <submittedName>
        <fullName evidence="1">Uncharacterized protein</fullName>
    </submittedName>
</protein>